<evidence type="ECO:0000256" key="1">
    <source>
        <dbReference type="SAM" id="MobiDB-lite"/>
    </source>
</evidence>
<dbReference type="AlphaFoldDB" id="A0AA36JMG2"/>
<sequence length="456" mass="49960">MARQGVLALAAAFAVLAPSAFLVPAAQNAPRQLAPHNSVRVEADGCVRLESLQAATASEREAPEPLGKFSGSSVALILAAAVVARNVAMYGASPKGKRAHWRTQRDKVRWYRRGENAAKRALALGRGIRDGTVDFIYGQVEEQEDDDDYDDECASGKIGSPEACECLLATGRRLQDPDTSIERQVQTFTDPMNPFARNTSKAMTNLQEARADPARAGARTRNPGMIPAAEGSDRLGFSVYRYGHHVYRPQKRISDVFPGSPSSTMVTPAPSPRNVPSPRSSQGATEALRSGKPITATTALENYLNDMKRCSTSLRNVPPTPSADLQRMNNELTFLPSERGKGDALKRRSRSLSVDRSMHEESSSSDAYGFARKRPVSGALGAANRSHRDMLYHLEQPEVQAPRTPRTPRVVQDDKRFQEVVAYMKETKPELARCFSEYKARNRDSTGLLYSSPVLA</sequence>
<organism evidence="3 4">
    <name type="scientific">Effrenium voratum</name>
    <dbReference type="NCBI Taxonomy" id="2562239"/>
    <lineage>
        <taxon>Eukaryota</taxon>
        <taxon>Sar</taxon>
        <taxon>Alveolata</taxon>
        <taxon>Dinophyceae</taxon>
        <taxon>Suessiales</taxon>
        <taxon>Symbiodiniaceae</taxon>
        <taxon>Effrenium</taxon>
    </lineage>
</organism>
<keyword evidence="2" id="KW-0732">Signal</keyword>
<feature type="region of interest" description="Disordered" evidence="1">
    <location>
        <begin position="253"/>
        <end position="293"/>
    </location>
</feature>
<feature type="region of interest" description="Disordered" evidence="1">
    <location>
        <begin position="335"/>
        <end position="369"/>
    </location>
</feature>
<reference evidence="3" key="1">
    <citation type="submission" date="2023-08" db="EMBL/GenBank/DDBJ databases">
        <authorList>
            <person name="Chen Y."/>
            <person name="Shah S."/>
            <person name="Dougan E. K."/>
            <person name="Thang M."/>
            <person name="Chan C."/>
        </authorList>
    </citation>
    <scope>NUCLEOTIDE SEQUENCE</scope>
</reference>
<accession>A0AA36JMG2</accession>
<dbReference type="EMBL" id="CAUJNA010003739">
    <property type="protein sequence ID" value="CAJ1408932.1"/>
    <property type="molecule type" value="Genomic_DNA"/>
</dbReference>
<evidence type="ECO:0000256" key="2">
    <source>
        <dbReference type="SAM" id="SignalP"/>
    </source>
</evidence>
<gene>
    <name evidence="3" type="ORF">EVOR1521_LOCUS30150</name>
</gene>
<proteinExistence type="predicted"/>
<comment type="caution">
    <text evidence="3">The sequence shown here is derived from an EMBL/GenBank/DDBJ whole genome shotgun (WGS) entry which is preliminary data.</text>
</comment>
<name>A0AA36JMG2_9DINO</name>
<keyword evidence="4" id="KW-1185">Reference proteome</keyword>
<feature type="chain" id="PRO_5041262007" evidence="2">
    <location>
        <begin position="23"/>
        <end position="456"/>
    </location>
</feature>
<protein>
    <submittedName>
        <fullName evidence="3">Uncharacterized protein</fullName>
    </submittedName>
</protein>
<evidence type="ECO:0000313" key="3">
    <source>
        <dbReference type="EMBL" id="CAJ1408932.1"/>
    </source>
</evidence>
<dbReference type="Proteomes" id="UP001178507">
    <property type="component" value="Unassembled WGS sequence"/>
</dbReference>
<evidence type="ECO:0000313" key="4">
    <source>
        <dbReference type="Proteomes" id="UP001178507"/>
    </source>
</evidence>
<feature type="signal peptide" evidence="2">
    <location>
        <begin position="1"/>
        <end position="22"/>
    </location>
</feature>